<dbReference type="RefSeq" id="WP_345928724.1">
    <property type="nucleotide sequence ID" value="NZ_JBDIVF010000007.1"/>
</dbReference>
<feature type="domain" description="Cytochrome b561 bacterial/Ni-hydrogenase" evidence="7">
    <location>
        <begin position="12"/>
        <end position="185"/>
    </location>
</feature>
<dbReference type="EMBL" id="JBEWLZ010000009">
    <property type="protein sequence ID" value="MET1491133.1"/>
    <property type="molecule type" value="Genomic_DNA"/>
</dbReference>
<comment type="subcellular location">
    <subcellularLocation>
        <location evidence="1">Cell membrane</location>
        <topology evidence="1">Multi-pass membrane protein</topology>
    </subcellularLocation>
</comment>
<evidence type="ECO:0000256" key="3">
    <source>
        <dbReference type="ARBA" id="ARBA00022692"/>
    </source>
</evidence>
<proteinExistence type="predicted"/>
<feature type="transmembrane region" description="Helical" evidence="6">
    <location>
        <begin position="198"/>
        <end position="220"/>
    </location>
</feature>
<feature type="transmembrane region" description="Helical" evidence="6">
    <location>
        <begin position="47"/>
        <end position="64"/>
    </location>
</feature>
<keyword evidence="3 6" id="KW-0812">Transmembrane</keyword>
<dbReference type="InterPro" id="IPR051542">
    <property type="entry name" value="Hydrogenase_cytochrome"/>
</dbReference>
<gene>
    <name evidence="8" type="ORF">ABVT11_14940</name>
</gene>
<evidence type="ECO:0000313" key="9">
    <source>
        <dbReference type="Proteomes" id="UP001548590"/>
    </source>
</evidence>
<name>A0ABV2CTB8_9RHOO</name>
<organism evidence="8 9">
    <name type="scientific">Uliginosibacterium paludis</name>
    <dbReference type="NCBI Taxonomy" id="1615952"/>
    <lineage>
        <taxon>Bacteria</taxon>
        <taxon>Pseudomonadati</taxon>
        <taxon>Pseudomonadota</taxon>
        <taxon>Betaproteobacteria</taxon>
        <taxon>Rhodocyclales</taxon>
        <taxon>Zoogloeaceae</taxon>
        <taxon>Uliginosibacterium</taxon>
    </lineage>
</organism>
<dbReference type="Proteomes" id="UP001548590">
    <property type="component" value="Unassembled WGS sequence"/>
</dbReference>
<dbReference type="Gene3D" id="1.20.950.20">
    <property type="entry name" value="Transmembrane di-heme cytochromes, Chain C"/>
    <property type="match status" value="1"/>
</dbReference>
<dbReference type="InterPro" id="IPR011577">
    <property type="entry name" value="Cyt_b561_bac/Ni-Hgenase"/>
</dbReference>
<feature type="transmembrane region" description="Helical" evidence="6">
    <location>
        <begin position="19"/>
        <end position="35"/>
    </location>
</feature>
<accession>A0ABV2CTB8</accession>
<dbReference type="Pfam" id="PF01292">
    <property type="entry name" value="Ni_hydr_CYTB"/>
    <property type="match status" value="1"/>
</dbReference>
<evidence type="ECO:0000313" key="8">
    <source>
        <dbReference type="EMBL" id="MET1491133.1"/>
    </source>
</evidence>
<evidence type="ECO:0000256" key="5">
    <source>
        <dbReference type="ARBA" id="ARBA00023136"/>
    </source>
</evidence>
<evidence type="ECO:0000256" key="2">
    <source>
        <dbReference type="ARBA" id="ARBA00022475"/>
    </source>
</evidence>
<keyword evidence="9" id="KW-1185">Reference proteome</keyword>
<feature type="transmembrane region" description="Helical" evidence="6">
    <location>
        <begin position="101"/>
        <end position="123"/>
    </location>
</feature>
<sequence>MTDIKSTRRIRVWDLPLRLFHWALLVCVCGAIATGEFSSEKDWHARFGYAVLSLLIFRIVWGFVGSTHARFLNFVRGPGGILAYLKKMKSESGVMIGHNPIGALSVIGMLLVLGLQAGSGLFITDQELFEGPFFKYISNSTASLLAQIHEANATLIFILIGLHLAAILFYRFVKRDNLVTPMITGNKEVPASAPEQSAAGGSALTGLVIFGIASALVWYLTTRL</sequence>
<protein>
    <submittedName>
        <fullName evidence="8">Cytochrome b/b6 domain-containing protein</fullName>
    </submittedName>
</protein>
<dbReference type="InterPro" id="IPR016174">
    <property type="entry name" value="Di-haem_cyt_TM"/>
</dbReference>
<reference evidence="8 9" key="1">
    <citation type="submission" date="2024-07" db="EMBL/GenBank/DDBJ databases">
        <title>Uliginosibacterium paludis KCTC:42655.</title>
        <authorList>
            <person name="Kim M.K."/>
        </authorList>
    </citation>
    <scope>NUCLEOTIDE SEQUENCE [LARGE SCALE GENOMIC DNA]</scope>
    <source>
        <strain evidence="8 9">KCTC 42655</strain>
    </source>
</reference>
<keyword evidence="4 6" id="KW-1133">Transmembrane helix</keyword>
<evidence type="ECO:0000259" key="7">
    <source>
        <dbReference type="Pfam" id="PF01292"/>
    </source>
</evidence>
<dbReference type="SUPFAM" id="SSF81342">
    <property type="entry name" value="Transmembrane di-heme cytochromes"/>
    <property type="match status" value="1"/>
</dbReference>
<keyword evidence="5 6" id="KW-0472">Membrane</keyword>
<keyword evidence="2" id="KW-1003">Cell membrane</keyword>
<dbReference type="PANTHER" id="PTHR30485:SF2">
    <property type="entry name" value="BLL0597 PROTEIN"/>
    <property type="match status" value="1"/>
</dbReference>
<evidence type="ECO:0000256" key="1">
    <source>
        <dbReference type="ARBA" id="ARBA00004651"/>
    </source>
</evidence>
<comment type="caution">
    <text evidence="8">The sequence shown here is derived from an EMBL/GenBank/DDBJ whole genome shotgun (WGS) entry which is preliminary data.</text>
</comment>
<evidence type="ECO:0000256" key="4">
    <source>
        <dbReference type="ARBA" id="ARBA00022989"/>
    </source>
</evidence>
<feature type="transmembrane region" description="Helical" evidence="6">
    <location>
        <begin position="153"/>
        <end position="173"/>
    </location>
</feature>
<dbReference type="PANTHER" id="PTHR30485">
    <property type="entry name" value="NI/FE-HYDROGENASE 1 B-TYPE CYTOCHROME SUBUNIT"/>
    <property type="match status" value="1"/>
</dbReference>
<evidence type="ECO:0000256" key="6">
    <source>
        <dbReference type="SAM" id="Phobius"/>
    </source>
</evidence>